<protein>
    <submittedName>
        <fullName evidence="1">Pentatricopeptide repeat-containing protein</fullName>
    </submittedName>
</protein>
<comment type="caution">
    <text evidence="1">The sequence shown here is derived from an EMBL/GenBank/DDBJ whole genome shotgun (WGS) entry which is preliminary data.</text>
</comment>
<name>A0A1R3HHQ6_9ROSI</name>
<dbReference type="Proteomes" id="UP000187203">
    <property type="component" value="Unassembled WGS sequence"/>
</dbReference>
<evidence type="ECO:0000313" key="2">
    <source>
        <dbReference type="Proteomes" id="UP000187203"/>
    </source>
</evidence>
<dbReference type="EMBL" id="AWUE01020104">
    <property type="protein sequence ID" value="OMO69916.1"/>
    <property type="molecule type" value="Genomic_DNA"/>
</dbReference>
<proteinExistence type="predicted"/>
<gene>
    <name evidence="1" type="ORF">COLO4_28856</name>
</gene>
<dbReference type="AlphaFoldDB" id="A0A1R3HHQ6"/>
<organism evidence="1 2">
    <name type="scientific">Corchorus olitorius</name>
    <dbReference type="NCBI Taxonomy" id="93759"/>
    <lineage>
        <taxon>Eukaryota</taxon>
        <taxon>Viridiplantae</taxon>
        <taxon>Streptophyta</taxon>
        <taxon>Embryophyta</taxon>
        <taxon>Tracheophyta</taxon>
        <taxon>Spermatophyta</taxon>
        <taxon>Magnoliopsida</taxon>
        <taxon>eudicotyledons</taxon>
        <taxon>Gunneridae</taxon>
        <taxon>Pentapetalae</taxon>
        <taxon>rosids</taxon>
        <taxon>malvids</taxon>
        <taxon>Malvales</taxon>
        <taxon>Malvaceae</taxon>
        <taxon>Grewioideae</taxon>
        <taxon>Apeibeae</taxon>
        <taxon>Corchorus</taxon>
    </lineage>
</organism>
<evidence type="ECO:0000313" key="1">
    <source>
        <dbReference type="EMBL" id="OMO69916.1"/>
    </source>
</evidence>
<keyword evidence="2" id="KW-1185">Reference proteome</keyword>
<sequence length="90" mass="10267">MGIKTILHRTLALLALPIEYKFNKFRKAITRLGPARILSLKPNNLRLLFISKHSKDLSHPSLSLPKTKTRYGQGPRIWSGKWEGTDAVFL</sequence>
<accession>A0A1R3HHQ6</accession>
<reference evidence="2" key="1">
    <citation type="submission" date="2013-09" db="EMBL/GenBank/DDBJ databases">
        <title>Corchorus olitorius genome sequencing.</title>
        <authorList>
            <person name="Alam M."/>
            <person name="Haque M.S."/>
            <person name="Islam M.S."/>
            <person name="Emdad E.M."/>
            <person name="Islam M.M."/>
            <person name="Ahmed B."/>
            <person name="Halim A."/>
            <person name="Hossen Q.M.M."/>
            <person name="Hossain M.Z."/>
            <person name="Ahmed R."/>
            <person name="Khan M.M."/>
            <person name="Islam R."/>
            <person name="Rashid M.M."/>
            <person name="Khan S.A."/>
            <person name="Rahman M.S."/>
            <person name="Alam M."/>
            <person name="Yahiya A.S."/>
            <person name="Khan M.S."/>
            <person name="Azam M.S."/>
            <person name="Haque T."/>
            <person name="Lashkar M.Z.H."/>
            <person name="Akhand A.I."/>
            <person name="Morshed G."/>
            <person name="Roy S."/>
            <person name="Uddin K.S."/>
            <person name="Rabeya T."/>
            <person name="Hossain A.S."/>
            <person name="Chowdhury A."/>
            <person name="Snigdha A.R."/>
            <person name="Mortoza M.S."/>
            <person name="Matin S.A."/>
            <person name="Hoque S.M.E."/>
            <person name="Islam M.K."/>
            <person name="Roy D.K."/>
            <person name="Haider R."/>
            <person name="Moosa M.M."/>
            <person name="Elias S.M."/>
            <person name="Hasan A.M."/>
            <person name="Jahan S."/>
            <person name="Shafiuddin M."/>
            <person name="Mahmood N."/>
            <person name="Shommy N.S."/>
        </authorList>
    </citation>
    <scope>NUCLEOTIDE SEQUENCE [LARGE SCALE GENOMIC DNA]</scope>
    <source>
        <strain evidence="2">cv. O-4</strain>
    </source>
</reference>